<dbReference type="GO" id="GO:0005524">
    <property type="term" value="F:ATP binding"/>
    <property type="evidence" value="ECO:0007669"/>
    <property type="project" value="UniProtKB-KW"/>
</dbReference>
<dbReference type="InterPro" id="IPR003439">
    <property type="entry name" value="ABC_transporter-like_ATP-bd"/>
</dbReference>
<proteinExistence type="predicted"/>
<evidence type="ECO:0000256" key="3">
    <source>
        <dbReference type="ARBA" id="ARBA00022741"/>
    </source>
</evidence>
<dbReference type="SUPFAM" id="SSF52540">
    <property type="entry name" value="P-loop containing nucleoside triphosphate hydrolases"/>
    <property type="match status" value="1"/>
</dbReference>
<evidence type="ECO:0000313" key="6">
    <source>
        <dbReference type="EMBL" id="MCS0582094.1"/>
    </source>
</evidence>
<evidence type="ECO:0000259" key="5">
    <source>
        <dbReference type="PROSITE" id="PS50893"/>
    </source>
</evidence>
<evidence type="ECO:0000256" key="1">
    <source>
        <dbReference type="ARBA" id="ARBA00022448"/>
    </source>
</evidence>
<keyword evidence="3" id="KW-0547">Nucleotide-binding</keyword>
<comment type="caution">
    <text evidence="6">The sequence shown here is derived from an EMBL/GenBank/DDBJ whole genome shotgun (WGS) entry which is preliminary data.</text>
</comment>
<feature type="domain" description="ABC transporter" evidence="5">
    <location>
        <begin position="30"/>
        <end position="243"/>
    </location>
</feature>
<dbReference type="InterPro" id="IPR027417">
    <property type="entry name" value="P-loop_NTPase"/>
</dbReference>
<dbReference type="InterPro" id="IPR015856">
    <property type="entry name" value="ABC_transpr_CbiO/EcfA_su"/>
</dbReference>
<gene>
    <name evidence="6" type="ORF">NX784_10870</name>
</gene>
<protein>
    <submittedName>
        <fullName evidence="6">Energy-coupling factor ABC transporter ATP-binding protein</fullName>
    </submittedName>
</protein>
<reference evidence="6 7" key="1">
    <citation type="submission" date="2022-08" db="EMBL/GenBank/DDBJ databases">
        <title>Reclassification of Massilia species as members of the genera Telluria, Duganella, Pseudoduganella, Mokoshia gen. nov. and Zemynaea gen. nov. using orthogonal and non-orthogonal genome-based approaches.</title>
        <authorList>
            <person name="Bowman J.P."/>
        </authorList>
    </citation>
    <scope>NUCLEOTIDE SEQUENCE [LARGE SCALE GENOMIC DNA]</scope>
    <source>
        <strain evidence="6 7">JCM 31316</strain>
    </source>
</reference>
<dbReference type="Gene3D" id="3.40.50.300">
    <property type="entry name" value="P-loop containing nucleotide triphosphate hydrolases"/>
    <property type="match status" value="1"/>
</dbReference>
<keyword evidence="1" id="KW-0813">Transport</keyword>
<dbReference type="EMBL" id="JANUGW010000006">
    <property type="protein sequence ID" value="MCS0582094.1"/>
    <property type="molecule type" value="Genomic_DNA"/>
</dbReference>
<evidence type="ECO:0000313" key="7">
    <source>
        <dbReference type="Proteomes" id="UP001204151"/>
    </source>
</evidence>
<keyword evidence="7" id="KW-1185">Reference proteome</keyword>
<dbReference type="PANTHER" id="PTHR42781:SF4">
    <property type="entry name" value="SPERMIDINE_PUTRESCINE IMPORT ATP-BINDING PROTEIN POTA"/>
    <property type="match status" value="1"/>
</dbReference>
<dbReference type="InterPro" id="IPR003593">
    <property type="entry name" value="AAA+_ATPase"/>
</dbReference>
<dbReference type="Proteomes" id="UP001204151">
    <property type="component" value="Unassembled WGS sequence"/>
</dbReference>
<organism evidence="6 7">
    <name type="scientific">Massilia pinisoli</name>
    <dbReference type="NCBI Taxonomy" id="1772194"/>
    <lineage>
        <taxon>Bacteria</taxon>
        <taxon>Pseudomonadati</taxon>
        <taxon>Pseudomonadota</taxon>
        <taxon>Betaproteobacteria</taxon>
        <taxon>Burkholderiales</taxon>
        <taxon>Oxalobacteraceae</taxon>
        <taxon>Telluria group</taxon>
        <taxon>Massilia</taxon>
    </lineage>
</organism>
<dbReference type="InterPro" id="IPR050093">
    <property type="entry name" value="ABC_SmlMolc_Importer"/>
</dbReference>
<dbReference type="SMART" id="SM00382">
    <property type="entry name" value="AAA"/>
    <property type="match status" value="1"/>
</dbReference>
<dbReference type="PROSITE" id="PS50893">
    <property type="entry name" value="ABC_TRANSPORTER_2"/>
    <property type="match status" value="1"/>
</dbReference>
<name>A0ABT1ZR17_9BURK</name>
<dbReference type="Pfam" id="PF00005">
    <property type="entry name" value="ABC_tran"/>
    <property type="match status" value="1"/>
</dbReference>
<evidence type="ECO:0000256" key="4">
    <source>
        <dbReference type="ARBA" id="ARBA00022840"/>
    </source>
</evidence>
<dbReference type="RefSeq" id="WP_258816665.1">
    <property type="nucleotide sequence ID" value="NZ_JANUGW010000006.1"/>
</dbReference>
<evidence type="ECO:0000256" key="2">
    <source>
        <dbReference type="ARBA" id="ARBA00022475"/>
    </source>
</evidence>
<sequence length="243" mass="26473">MSIVIHSQITAAVVENADAPQRDERRKALLGVRGLRKRHGDRLLFDIDVLEIATHSAYVLTGMNGAGKSTLLRVLGGLERAEIDSLRFAGEDVLRVHPYPRALRRAIVYVHQHPILFSTSVADNIGYGLVVRGFAPIAVEAIVEEAMAWAGVAHLADTDPAKLSGGEKQRVALARARVLQPRLLLLDEPTANLDGAAREQVLALIPTMVDAGSSVVIACHDRDLINLPGVQRLKLRDGHLEHR</sequence>
<dbReference type="CDD" id="cd03225">
    <property type="entry name" value="ABC_cobalt_CbiO_domain1"/>
    <property type="match status" value="1"/>
</dbReference>
<dbReference type="PANTHER" id="PTHR42781">
    <property type="entry name" value="SPERMIDINE/PUTRESCINE IMPORT ATP-BINDING PROTEIN POTA"/>
    <property type="match status" value="1"/>
</dbReference>
<keyword evidence="2" id="KW-1003">Cell membrane</keyword>
<keyword evidence="4 6" id="KW-0067">ATP-binding</keyword>
<keyword evidence="2" id="KW-0472">Membrane</keyword>
<accession>A0ABT1ZR17</accession>